<evidence type="ECO:0000313" key="10">
    <source>
        <dbReference type="Proteomes" id="UP000064967"/>
    </source>
</evidence>
<keyword evidence="3 5" id="KW-0520">NAD</keyword>
<dbReference type="GO" id="GO:0016639">
    <property type="term" value="F:oxidoreductase activity, acting on the CH-NH2 group of donors, NAD or NADP as acceptor"/>
    <property type="evidence" value="ECO:0007669"/>
    <property type="project" value="InterPro"/>
</dbReference>
<evidence type="ECO:0000313" key="9">
    <source>
        <dbReference type="EMBL" id="AKU97134.1"/>
    </source>
</evidence>
<dbReference type="InterPro" id="IPR036291">
    <property type="entry name" value="NAD(P)-bd_dom_sf"/>
</dbReference>
<evidence type="ECO:0000259" key="8">
    <source>
        <dbReference type="SMART" id="SM00839"/>
    </source>
</evidence>
<dbReference type="Gene3D" id="3.40.50.720">
    <property type="entry name" value="NAD(P)-binding Rossmann-like Domain"/>
    <property type="match status" value="1"/>
</dbReference>
<name>A0A0K1PVI1_9BACT</name>
<dbReference type="InterPro" id="IPR006096">
    <property type="entry name" value="Glu/Leu/Phe/Val/Trp_DH_C"/>
</dbReference>
<dbReference type="SUPFAM" id="SSF51735">
    <property type="entry name" value="NAD(P)-binding Rossmann-fold domains"/>
    <property type="match status" value="1"/>
</dbReference>
<dbReference type="SUPFAM" id="SSF53223">
    <property type="entry name" value="Aminoacid dehydrogenase-like, N-terminal domain"/>
    <property type="match status" value="1"/>
</dbReference>
<comment type="similarity">
    <text evidence="1 6">Belongs to the Glu/Leu/Phe/Val dehydrogenases family.</text>
</comment>
<dbReference type="PANTHER" id="PTHR42722">
    <property type="entry name" value="LEUCINE DEHYDROGENASE"/>
    <property type="match status" value="1"/>
</dbReference>
<protein>
    <submittedName>
        <fullName evidence="9">Leucine dehydrogenase</fullName>
    </submittedName>
</protein>
<dbReference type="PIRSF" id="PIRSF000188">
    <property type="entry name" value="Phe_leu_dh"/>
    <property type="match status" value="1"/>
</dbReference>
<evidence type="ECO:0000256" key="1">
    <source>
        <dbReference type="ARBA" id="ARBA00006382"/>
    </source>
</evidence>
<evidence type="ECO:0000256" key="2">
    <source>
        <dbReference type="ARBA" id="ARBA00023002"/>
    </source>
</evidence>
<evidence type="ECO:0000256" key="4">
    <source>
        <dbReference type="PIRSR" id="PIRSR000188-1"/>
    </source>
</evidence>
<dbReference type="Pfam" id="PF02812">
    <property type="entry name" value="ELFV_dehydrog_N"/>
    <property type="match status" value="1"/>
</dbReference>
<evidence type="ECO:0000256" key="6">
    <source>
        <dbReference type="RuleBase" id="RU004417"/>
    </source>
</evidence>
<dbReference type="GO" id="GO:0006520">
    <property type="term" value="P:amino acid metabolic process"/>
    <property type="evidence" value="ECO:0007669"/>
    <property type="project" value="InterPro"/>
</dbReference>
<accession>A0A0K1PVI1</accession>
<evidence type="ECO:0000256" key="7">
    <source>
        <dbReference type="SAM" id="MobiDB-lite"/>
    </source>
</evidence>
<gene>
    <name evidence="9" type="ORF">AKJ09_03798</name>
</gene>
<feature type="compositionally biased region" description="Basic and acidic residues" evidence="7">
    <location>
        <begin position="1"/>
        <end position="18"/>
    </location>
</feature>
<feature type="active site" description="Proton donor/acceptor" evidence="4">
    <location>
        <position position="109"/>
    </location>
</feature>
<dbReference type="GO" id="GO:0000166">
    <property type="term" value="F:nucleotide binding"/>
    <property type="evidence" value="ECO:0007669"/>
    <property type="project" value="UniProtKB-KW"/>
</dbReference>
<dbReference type="InterPro" id="IPR006097">
    <property type="entry name" value="Glu/Leu/Phe/Val/Trp_DH_dimer"/>
</dbReference>
<feature type="binding site" evidence="5">
    <location>
        <begin position="209"/>
        <end position="214"/>
    </location>
    <ligand>
        <name>NAD(+)</name>
        <dbReference type="ChEBI" id="CHEBI:57540"/>
    </ligand>
</feature>
<dbReference type="STRING" id="1391654.AKJ09_03798"/>
<dbReference type="Gene3D" id="3.40.50.10860">
    <property type="entry name" value="Leucine Dehydrogenase, chain A, domain 1"/>
    <property type="match status" value="1"/>
</dbReference>
<evidence type="ECO:0000256" key="5">
    <source>
        <dbReference type="PIRSR" id="PIRSR000188-2"/>
    </source>
</evidence>
<keyword evidence="10" id="KW-1185">Reference proteome</keyword>
<dbReference type="CDD" id="cd01075">
    <property type="entry name" value="NAD_bind_Leu_Phe_Val_DH"/>
    <property type="match status" value="1"/>
</dbReference>
<dbReference type="InterPro" id="IPR006095">
    <property type="entry name" value="Glu/Leu/Phe/Val/Trp_DH"/>
</dbReference>
<keyword evidence="5" id="KW-0547">Nucleotide-binding</keyword>
<dbReference type="PANTHER" id="PTHR42722:SF1">
    <property type="entry name" value="VALINE DEHYDROGENASE"/>
    <property type="match status" value="1"/>
</dbReference>
<dbReference type="InterPro" id="IPR046346">
    <property type="entry name" value="Aminoacid_DH-like_N_sf"/>
</dbReference>
<proteinExistence type="inferred from homology"/>
<dbReference type="SMART" id="SM00839">
    <property type="entry name" value="ELFV_dehydrog"/>
    <property type="match status" value="1"/>
</dbReference>
<dbReference type="KEGG" id="llu:AKJ09_03798"/>
<dbReference type="PRINTS" id="PR00082">
    <property type="entry name" value="GLFDHDRGNASE"/>
</dbReference>
<feature type="domain" description="Glutamate/phenylalanine/leucine/valine/L-tryptophan dehydrogenase C-terminal" evidence="8">
    <location>
        <begin position="173"/>
        <end position="380"/>
    </location>
</feature>
<organism evidence="9 10">
    <name type="scientific">Labilithrix luteola</name>
    <dbReference type="NCBI Taxonomy" id="1391654"/>
    <lineage>
        <taxon>Bacteria</taxon>
        <taxon>Pseudomonadati</taxon>
        <taxon>Myxococcota</taxon>
        <taxon>Polyangia</taxon>
        <taxon>Polyangiales</taxon>
        <taxon>Labilitrichaceae</taxon>
        <taxon>Labilithrix</taxon>
    </lineage>
</organism>
<dbReference type="PATRIC" id="fig|1391654.3.peg.3852"/>
<dbReference type="AlphaFoldDB" id="A0A0K1PVI1"/>
<evidence type="ECO:0000256" key="3">
    <source>
        <dbReference type="ARBA" id="ARBA00023027"/>
    </source>
</evidence>
<dbReference type="InterPro" id="IPR016211">
    <property type="entry name" value="Glu/Phe/Leu/Val/Trp_DH_bac/arc"/>
</dbReference>
<feature type="region of interest" description="Disordered" evidence="7">
    <location>
        <begin position="1"/>
        <end position="21"/>
    </location>
</feature>
<dbReference type="Pfam" id="PF00208">
    <property type="entry name" value="ELFV_dehydrog"/>
    <property type="match status" value="1"/>
</dbReference>
<sequence length="380" mass="40752">MSHEHSDATSQSPDRDRQGALAHATRSKAMHLFGHLKAYDYGEVHFKFDKASGLKAIIAIHDSRLGPALGGCRFIDYVNDEAALIDALRLARGMTYKAALAGLAHGGGKSVIVRPKERFDRVALFRAFGKFVDDLGGHYITAEDSGTGLEDMEVIRTVTKSVTGVDVANGGSGDPSPFTALGVRRGIEACVKFKLGRDSLAGVHVAVQGVGHVGYHLCKELHAVGATISVADVDPLKTERAQREFGASVVPLDSIFEVDCDVLAPCALGSALNDTTIPRLRATIVAGAANNQLAEPRHGDDLYARDILYAPDYAINAGGLVNVAQEVLGYDAKKAREKTMTIYDTIYEIADRSRKTDAPTYKIADMMVEEKLALVAEGRS</sequence>
<dbReference type="Proteomes" id="UP000064967">
    <property type="component" value="Chromosome"/>
</dbReference>
<dbReference type="EMBL" id="CP012333">
    <property type="protein sequence ID" value="AKU97134.1"/>
    <property type="molecule type" value="Genomic_DNA"/>
</dbReference>
<reference evidence="9 10" key="1">
    <citation type="submission" date="2015-08" db="EMBL/GenBank/DDBJ databases">
        <authorList>
            <person name="Babu N.S."/>
            <person name="Beckwith C.J."/>
            <person name="Beseler K.G."/>
            <person name="Brison A."/>
            <person name="Carone J.V."/>
            <person name="Caskin T.P."/>
            <person name="Diamond M."/>
            <person name="Durham M.E."/>
            <person name="Foxe J.M."/>
            <person name="Go M."/>
            <person name="Henderson B.A."/>
            <person name="Jones I.B."/>
            <person name="McGettigan J.A."/>
            <person name="Micheletti S.J."/>
            <person name="Nasrallah M.E."/>
            <person name="Ortiz D."/>
            <person name="Piller C.R."/>
            <person name="Privatt S.R."/>
            <person name="Schneider S.L."/>
            <person name="Sharp S."/>
            <person name="Smith T.C."/>
            <person name="Stanton J.D."/>
            <person name="Ullery H.E."/>
            <person name="Wilson R.J."/>
            <person name="Serrano M.G."/>
            <person name="Buck G."/>
            <person name="Lee V."/>
            <person name="Wang Y."/>
            <person name="Carvalho R."/>
            <person name="Voegtly L."/>
            <person name="Shi R."/>
            <person name="Duckworth R."/>
            <person name="Johnson A."/>
            <person name="Loviza R."/>
            <person name="Walstead R."/>
            <person name="Shah Z."/>
            <person name="Kiflezghi M."/>
            <person name="Wade K."/>
            <person name="Ball S.L."/>
            <person name="Bradley K.W."/>
            <person name="Asai D.J."/>
            <person name="Bowman C.A."/>
            <person name="Russell D.A."/>
            <person name="Pope W.H."/>
            <person name="Jacobs-Sera D."/>
            <person name="Hendrix R.W."/>
            <person name="Hatfull G.F."/>
        </authorList>
    </citation>
    <scope>NUCLEOTIDE SEQUENCE [LARGE SCALE GENOMIC DNA]</scope>
    <source>
        <strain evidence="9 10">DSM 27648</strain>
    </source>
</reference>
<keyword evidence="2 6" id="KW-0560">Oxidoreductase</keyword>